<dbReference type="Proteomes" id="UP000236291">
    <property type="component" value="Unassembled WGS sequence"/>
</dbReference>
<dbReference type="AlphaFoldDB" id="A0A2K3NHL8"/>
<gene>
    <name evidence="1" type="ORF">L195_g025846</name>
</gene>
<evidence type="ECO:0000313" key="1">
    <source>
        <dbReference type="EMBL" id="PNY02534.1"/>
    </source>
</evidence>
<sequence length="54" mass="6003">MLTSHHHHVQPLPLPSSTSTSLCWTFCLSGHSLFAYKLHCIALHSVSQSKDQTT</sequence>
<proteinExistence type="predicted"/>
<reference evidence="1 2" key="1">
    <citation type="journal article" date="2014" name="Am. J. Bot.">
        <title>Genome assembly and annotation for red clover (Trifolium pratense; Fabaceae).</title>
        <authorList>
            <person name="Istvanek J."/>
            <person name="Jaros M."/>
            <person name="Krenek A."/>
            <person name="Repkova J."/>
        </authorList>
    </citation>
    <scope>NUCLEOTIDE SEQUENCE [LARGE SCALE GENOMIC DNA]</scope>
    <source>
        <strain evidence="2">cv. Tatra</strain>
        <tissue evidence="1">Young leaves</tissue>
    </source>
</reference>
<name>A0A2K3NHL8_TRIPR</name>
<reference evidence="1 2" key="2">
    <citation type="journal article" date="2017" name="Front. Plant Sci.">
        <title>Gene Classification and Mining of Molecular Markers Useful in Red Clover (Trifolium pratense) Breeding.</title>
        <authorList>
            <person name="Istvanek J."/>
            <person name="Dluhosova J."/>
            <person name="Dluhos P."/>
            <person name="Patkova L."/>
            <person name="Nedelnik J."/>
            <person name="Repkova J."/>
        </authorList>
    </citation>
    <scope>NUCLEOTIDE SEQUENCE [LARGE SCALE GENOMIC DNA]</scope>
    <source>
        <strain evidence="2">cv. Tatra</strain>
        <tissue evidence="1">Young leaves</tissue>
    </source>
</reference>
<comment type="caution">
    <text evidence="1">The sequence shown here is derived from an EMBL/GenBank/DDBJ whole genome shotgun (WGS) entry which is preliminary data.</text>
</comment>
<feature type="non-terminal residue" evidence="1">
    <location>
        <position position="54"/>
    </location>
</feature>
<organism evidence="1 2">
    <name type="scientific">Trifolium pratense</name>
    <name type="common">Red clover</name>
    <dbReference type="NCBI Taxonomy" id="57577"/>
    <lineage>
        <taxon>Eukaryota</taxon>
        <taxon>Viridiplantae</taxon>
        <taxon>Streptophyta</taxon>
        <taxon>Embryophyta</taxon>
        <taxon>Tracheophyta</taxon>
        <taxon>Spermatophyta</taxon>
        <taxon>Magnoliopsida</taxon>
        <taxon>eudicotyledons</taxon>
        <taxon>Gunneridae</taxon>
        <taxon>Pentapetalae</taxon>
        <taxon>rosids</taxon>
        <taxon>fabids</taxon>
        <taxon>Fabales</taxon>
        <taxon>Fabaceae</taxon>
        <taxon>Papilionoideae</taxon>
        <taxon>50 kb inversion clade</taxon>
        <taxon>NPAAA clade</taxon>
        <taxon>Hologalegina</taxon>
        <taxon>IRL clade</taxon>
        <taxon>Trifolieae</taxon>
        <taxon>Trifolium</taxon>
    </lineage>
</organism>
<evidence type="ECO:0000313" key="2">
    <source>
        <dbReference type="Proteomes" id="UP000236291"/>
    </source>
</evidence>
<protein>
    <submittedName>
        <fullName evidence="1">Uncharacterized protein</fullName>
    </submittedName>
</protein>
<dbReference type="EMBL" id="ASHM01021480">
    <property type="protein sequence ID" value="PNY02534.1"/>
    <property type="molecule type" value="Genomic_DNA"/>
</dbReference>
<accession>A0A2K3NHL8</accession>